<keyword evidence="12" id="KW-1185">Reference proteome</keyword>
<dbReference type="Proteomes" id="UP000182264">
    <property type="component" value="Chromosome"/>
</dbReference>
<keyword evidence="6 9" id="KW-1133">Transmembrane helix</keyword>
<evidence type="ECO:0000256" key="3">
    <source>
        <dbReference type="ARBA" id="ARBA00022475"/>
    </source>
</evidence>
<keyword evidence="4 9" id="KW-0812">Transmembrane</keyword>
<keyword evidence="3 9" id="KW-1003">Cell membrane</keyword>
<evidence type="ECO:0000256" key="10">
    <source>
        <dbReference type="SAM" id="MobiDB-lite"/>
    </source>
</evidence>
<dbReference type="Gene3D" id="1.20.5.3310">
    <property type="match status" value="1"/>
</dbReference>
<organism evidence="11 12">
    <name type="scientific">Syntrophotalea acetylenica</name>
    <name type="common">Pelobacter acetylenicus</name>
    <dbReference type="NCBI Taxonomy" id="29542"/>
    <lineage>
        <taxon>Bacteria</taxon>
        <taxon>Pseudomonadati</taxon>
        <taxon>Thermodesulfobacteriota</taxon>
        <taxon>Desulfuromonadia</taxon>
        <taxon>Desulfuromonadales</taxon>
        <taxon>Syntrophotaleaceae</taxon>
        <taxon>Syntrophotalea</taxon>
    </lineage>
</organism>
<keyword evidence="5 9" id="KW-0653">Protein transport</keyword>
<evidence type="ECO:0000256" key="4">
    <source>
        <dbReference type="ARBA" id="ARBA00022692"/>
    </source>
</evidence>
<dbReference type="GO" id="GO:0008320">
    <property type="term" value="F:protein transmembrane transporter activity"/>
    <property type="evidence" value="ECO:0007669"/>
    <property type="project" value="UniProtKB-UniRule"/>
</dbReference>
<evidence type="ECO:0000256" key="1">
    <source>
        <dbReference type="ARBA" id="ARBA00004162"/>
    </source>
</evidence>
<dbReference type="GO" id="GO:0043953">
    <property type="term" value="P:protein transport by the Tat complex"/>
    <property type="evidence" value="ECO:0007669"/>
    <property type="project" value="UniProtKB-UniRule"/>
</dbReference>
<evidence type="ECO:0000256" key="8">
    <source>
        <dbReference type="ARBA" id="ARBA00023136"/>
    </source>
</evidence>
<dbReference type="RefSeq" id="WP_072286916.1">
    <property type="nucleotide sequence ID" value="NZ_CP015455.1"/>
</dbReference>
<proteinExistence type="inferred from homology"/>
<keyword evidence="2 9" id="KW-0813">Transport</keyword>
<gene>
    <name evidence="9" type="primary">tatA</name>
    <name evidence="11" type="ORF">A7E75_08605</name>
</gene>
<name>A0A1L3GGL3_SYNAC</name>
<dbReference type="EMBL" id="CP015518">
    <property type="protein sequence ID" value="APG25067.1"/>
    <property type="molecule type" value="Genomic_DNA"/>
</dbReference>
<evidence type="ECO:0000256" key="6">
    <source>
        <dbReference type="ARBA" id="ARBA00022989"/>
    </source>
</evidence>
<dbReference type="PANTHER" id="PTHR42982">
    <property type="entry name" value="SEC-INDEPENDENT PROTEIN TRANSLOCASE PROTEIN TATA"/>
    <property type="match status" value="1"/>
</dbReference>
<reference evidence="11 12" key="1">
    <citation type="journal article" date="2017" name="Genome Announc.">
        <title>Complete Genome Sequences of Two Acetylene-Fermenting Pelobacter acetylenicus Strains.</title>
        <authorList>
            <person name="Sutton J.M."/>
            <person name="Baesman S.M."/>
            <person name="Fierst J.L."/>
            <person name="Poret-Peterson A.T."/>
            <person name="Oremland R.S."/>
            <person name="Dunlap D.S."/>
            <person name="Akob D.M."/>
        </authorList>
    </citation>
    <scope>NUCLEOTIDE SEQUENCE [LARGE SCALE GENOMIC DNA]</scope>
    <source>
        <strain evidence="11 12">DSM 3247</strain>
    </source>
</reference>
<evidence type="ECO:0000313" key="11">
    <source>
        <dbReference type="EMBL" id="APG25067.1"/>
    </source>
</evidence>
<dbReference type="PANTHER" id="PTHR42982:SF1">
    <property type="entry name" value="SEC-INDEPENDENT PROTEIN TRANSLOCASE PROTEIN TATA"/>
    <property type="match status" value="1"/>
</dbReference>
<feature type="compositionally biased region" description="Basic and acidic residues" evidence="10">
    <location>
        <begin position="51"/>
        <end position="63"/>
    </location>
</feature>
<dbReference type="InterPro" id="IPR003369">
    <property type="entry name" value="TatA/B/E"/>
</dbReference>
<dbReference type="KEGG" id="pace:A6070_02575"/>
<evidence type="ECO:0000313" key="12">
    <source>
        <dbReference type="Proteomes" id="UP000182264"/>
    </source>
</evidence>
<evidence type="ECO:0000256" key="5">
    <source>
        <dbReference type="ARBA" id="ARBA00022927"/>
    </source>
</evidence>
<dbReference type="Pfam" id="PF02416">
    <property type="entry name" value="TatA_B_E"/>
    <property type="match status" value="1"/>
</dbReference>
<sequence length="63" mass="6967">MPGFWELTLILIIIVLLFGARKLPEIGASLGKGLTAFQKSLRGTPDDDPDNDHTDNLPPEDRH</sequence>
<evidence type="ECO:0000256" key="7">
    <source>
        <dbReference type="ARBA" id="ARBA00023010"/>
    </source>
</evidence>
<comment type="similarity">
    <text evidence="9">Belongs to the TatA/E family.</text>
</comment>
<comment type="subunit">
    <text evidence="9">Forms a complex with TatC.</text>
</comment>
<dbReference type="AlphaFoldDB" id="A0A1L3GGL3"/>
<dbReference type="HAMAP" id="MF_00236">
    <property type="entry name" value="TatA_E"/>
    <property type="match status" value="1"/>
</dbReference>
<keyword evidence="7 9" id="KW-0811">Translocation</keyword>
<dbReference type="InterPro" id="IPR006312">
    <property type="entry name" value="TatA/E"/>
</dbReference>
<dbReference type="NCBIfam" id="TIGR01411">
    <property type="entry name" value="tatAE"/>
    <property type="match status" value="1"/>
</dbReference>
<accession>A0A1L3GGL3</accession>
<dbReference type="GO" id="GO:0033281">
    <property type="term" value="C:TAT protein transport complex"/>
    <property type="evidence" value="ECO:0007669"/>
    <property type="project" value="UniProtKB-UniRule"/>
</dbReference>
<comment type="subcellular location">
    <subcellularLocation>
        <location evidence="1 9">Cell membrane</location>
        <topology evidence="1 9">Single-pass membrane protein</topology>
    </subcellularLocation>
</comment>
<feature type="region of interest" description="Disordered" evidence="10">
    <location>
        <begin position="39"/>
        <end position="63"/>
    </location>
</feature>
<comment type="function">
    <text evidence="9">Part of the twin-arginine translocation (Tat) system that transports large folded proteins containing a characteristic twin-arginine motif in their signal peptide across membranes. TatA could form the protein-conducting channel of the Tat system.</text>
</comment>
<evidence type="ECO:0000256" key="9">
    <source>
        <dbReference type="HAMAP-Rule" id="MF_00236"/>
    </source>
</evidence>
<keyword evidence="8 9" id="KW-0472">Membrane</keyword>
<evidence type="ECO:0000256" key="2">
    <source>
        <dbReference type="ARBA" id="ARBA00022448"/>
    </source>
</evidence>
<dbReference type="STRING" id="29542.A6070_02575"/>
<protein>
    <recommendedName>
        <fullName evidence="9">Sec-independent protein translocase protein TatA</fullName>
    </recommendedName>
</protein>